<accession>A0A1K2ISB7</accession>
<name>A0A1K2ISB7_9FLAO</name>
<dbReference type="AlphaFoldDB" id="A0A1K2ISB7"/>
<reference evidence="2" key="1">
    <citation type="submission" date="2016-10" db="EMBL/GenBank/DDBJ databases">
        <authorList>
            <person name="Varghese N."/>
            <person name="Submissions S."/>
        </authorList>
    </citation>
    <scope>NUCLEOTIDE SEQUENCE [LARGE SCALE GENOMIC DNA]</scope>
    <source>
        <strain evidence="2">SUR2</strain>
    </source>
</reference>
<dbReference type="RefSeq" id="WP_072410550.1">
    <property type="nucleotide sequence ID" value="NZ_FPKW01000009.1"/>
</dbReference>
<protein>
    <submittedName>
        <fullName evidence="1">Uncharacterized protein</fullName>
    </submittedName>
</protein>
<sequence>MKTIDWSRFNSDIFTHFCNALLSFEFGNKFIPFSAPGNYLITLFKPPLTNNSPHLELKVFSQLIVEKLNLFVKKIITTLIGEVSANTNLPF</sequence>
<evidence type="ECO:0000313" key="2">
    <source>
        <dbReference type="Proteomes" id="UP000182034"/>
    </source>
</evidence>
<dbReference type="Proteomes" id="UP000182034">
    <property type="component" value="Unassembled WGS sequence"/>
</dbReference>
<gene>
    <name evidence="1" type="ORF">SAMN05216324_10991</name>
</gene>
<keyword evidence="2" id="KW-1185">Reference proteome</keyword>
<evidence type="ECO:0000313" key="1">
    <source>
        <dbReference type="EMBL" id="SFZ95348.1"/>
    </source>
</evidence>
<dbReference type="OrthoDB" id="9816071at2"/>
<proteinExistence type="predicted"/>
<dbReference type="EMBL" id="FPKW01000009">
    <property type="protein sequence ID" value="SFZ95348.1"/>
    <property type="molecule type" value="Genomic_DNA"/>
</dbReference>
<organism evidence="1 2">
    <name type="scientific">Chryseobacterium limigenitum</name>
    <dbReference type="NCBI Taxonomy" id="1612149"/>
    <lineage>
        <taxon>Bacteria</taxon>
        <taxon>Pseudomonadati</taxon>
        <taxon>Bacteroidota</taxon>
        <taxon>Flavobacteriia</taxon>
        <taxon>Flavobacteriales</taxon>
        <taxon>Weeksellaceae</taxon>
        <taxon>Chryseobacterium group</taxon>
        <taxon>Chryseobacterium</taxon>
    </lineage>
</organism>